<dbReference type="EMBL" id="JH711577">
    <property type="protein sequence ID" value="EIW81669.1"/>
    <property type="molecule type" value="Genomic_DNA"/>
</dbReference>
<name>A0A5M3MR79_CONPW</name>
<sequence>MDTTFAVLGGRADFAPAKTTGIHYDWLRGSWLLPGGHYCGPWCNHIFNSAIPPQFTCAIIARSLEVPFAGHSGTGPKVRRGMKSPMIQDRHRSLAIFMYCAEVVPAVAVYDPYPMSVVLISSKFDQRKEVRTLHRGHQDAAPSQMEGSGDRLLKSQATATWLKATRWGYVCADSKILADILGPSKPLAQLPITWPVTRLGSFEPNRGSGRTACSYASFAIANLGAYAMQLQCIALFQVVLAVESEIAEFWISSARAEESDKSLSLHDGVVEEQPKWLSIADEGSGQTLP</sequence>
<dbReference type="RefSeq" id="XP_007767454.1">
    <property type="nucleotide sequence ID" value="XM_007769264.1"/>
</dbReference>
<evidence type="ECO:0000313" key="2">
    <source>
        <dbReference type="Proteomes" id="UP000053558"/>
    </source>
</evidence>
<proteinExistence type="predicted"/>
<dbReference type="GeneID" id="19208991"/>
<protein>
    <submittedName>
        <fullName evidence="1">Uncharacterized protein</fullName>
    </submittedName>
</protein>
<keyword evidence="2" id="KW-1185">Reference proteome</keyword>
<comment type="caution">
    <text evidence="1">The sequence shown here is derived from an EMBL/GenBank/DDBJ whole genome shotgun (WGS) entry which is preliminary data.</text>
</comment>
<accession>A0A5M3MR79</accession>
<dbReference type="KEGG" id="cput:CONPUDRAFT_72092"/>
<dbReference type="Proteomes" id="UP000053558">
    <property type="component" value="Unassembled WGS sequence"/>
</dbReference>
<gene>
    <name evidence="1" type="ORF">CONPUDRAFT_72092</name>
</gene>
<organism evidence="1 2">
    <name type="scientific">Coniophora puteana (strain RWD-64-598)</name>
    <name type="common">Brown rot fungus</name>
    <dbReference type="NCBI Taxonomy" id="741705"/>
    <lineage>
        <taxon>Eukaryota</taxon>
        <taxon>Fungi</taxon>
        <taxon>Dikarya</taxon>
        <taxon>Basidiomycota</taxon>
        <taxon>Agaricomycotina</taxon>
        <taxon>Agaricomycetes</taxon>
        <taxon>Agaricomycetidae</taxon>
        <taxon>Boletales</taxon>
        <taxon>Coniophorineae</taxon>
        <taxon>Coniophoraceae</taxon>
        <taxon>Coniophora</taxon>
    </lineage>
</organism>
<dbReference type="AlphaFoldDB" id="A0A5M3MR79"/>
<reference evidence="2" key="1">
    <citation type="journal article" date="2012" name="Science">
        <title>The Paleozoic origin of enzymatic lignin decomposition reconstructed from 31 fungal genomes.</title>
        <authorList>
            <person name="Floudas D."/>
            <person name="Binder M."/>
            <person name="Riley R."/>
            <person name="Barry K."/>
            <person name="Blanchette R.A."/>
            <person name="Henrissat B."/>
            <person name="Martinez A.T."/>
            <person name="Otillar R."/>
            <person name="Spatafora J.W."/>
            <person name="Yadav J.S."/>
            <person name="Aerts A."/>
            <person name="Benoit I."/>
            <person name="Boyd A."/>
            <person name="Carlson A."/>
            <person name="Copeland A."/>
            <person name="Coutinho P.M."/>
            <person name="de Vries R.P."/>
            <person name="Ferreira P."/>
            <person name="Findley K."/>
            <person name="Foster B."/>
            <person name="Gaskell J."/>
            <person name="Glotzer D."/>
            <person name="Gorecki P."/>
            <person name="Heitman J."/>
            <person name="Hesse C."/>
            <person name="Hori C."/>
            <person name="Igarashi K."/>
            <person name="Jurgens J.A."/>
            <person name="Kallen N."/>
            <person name="Kersten P."/>
            <person name="Kohler A."/>
            <person name="Kuees U."/>
            <person name="Kumar T.K.A."/>
            <person name="Kuo A."/>
            <person name="LaButti K."/>
            <person name="Larrondo L.F."/>
            <person name="Lindquist E."/>
            <person name="Ling A."/>
            <person name="Lombard V."/>
            <person name="Lucas S."/>
            <person name="Lundell T."/>
            <person name="Martin R."/>
            <person name="McLaughlin D.J."/>
            <person name="Morgenstern I."/>
            <person name="Morin E."/>
            <person name="Murat C."/>
            <person name="Nagy L.G."/>
            <person name="Nolan M."/>
            <person name="Ohm R.A."/>
            <person name="Patyshakuliyeva A."/>
            <person name="Rokas A."/>
            <person name="Ruiz-Duenas F.J."/>
            <person name="Sabat G."/>
            <person name="Salamov A."/>
            <person name="Samejima M."/>
            <person name="Schmutz J."/>
            <person name="Slot J.C."/>
            <person name="St John F."/>
            <person name="Stenlid J."/>
            <person name="Sun H."/>
            <person name="Sun S."/>
            <person name="Syed K."/>
            <person name="Tsang A."/>
            <person name="Wiebenga A."/>
            <person name="Young D."/>
            <person name="Pisabarro A."/>
            <person name="Eastwood D.C."/>
            <person name="Martin F."/>
            <person name="Cullen D."/>
            <person name="Grigoriev I.V."/>
            <person name="Hibbett D.S."/>
        </authorList>
    </citation>
    <scope>NUCLEOTIDE SEQUENCE [LARGE SCALE GENOMIC DNA]</scope>
    <source>
        <strain evidence="2">RWD-64-598 SS2</strain>
    </source>
</reference>
<evidence type="ECO:0000313" key="1">
    <source>
        <dbReference type="EMBL" id="EIW81669.1"/>
    </source>
</evidence>